<feature type="domain" description="HTH tetR-type" evidence="5">
    <location>
        <begin position="19"/>
        <end position="79"/>
    </location>
</feature>
<reference evidence="6" key="1">
    <citation type="submission" date="2022-12" db="EMBL/GenBank/DDBJ databases">
        <title>New Phytohabitans aurantiacus sp. RD004123 nov., an actinomycete isolated from soil.</title>
        <authorList>
            <person name="Triningsih D.W."/>
            <person name="Harunari E."/>
            <person name="Igarashi Y."/>
        </authorList>
    </citation>
    <scope>NUCLEOTIDE SEQUENCE</scope>
    <source>
        <strain evidence="6">RD004123</strain>
    </source>
</reference>
<feature type="DNA-binding region" description="H-T-H motif" evidence="4">
    <location>
        <begin position="42"/>
        <end position="61"/>
    </location>
</feature>
<evidence type="ECO:0000256" key="2">
    <source>
        <dbReference type="ARBA" id="ARBA00023125"/>
    </source>
</evidence>
<dbReference type="PROSITE" id="PS50977">
    <property type="entry name" value="HTH_TETR_2"/>
    <property type="match status" value="1"/>
</dbReference>
<evidence type="ECO:0000313" key="7">
    <source>
        <dbReference type="Proteomes" id="UP001144280"/>
    </source>
</evidence>
<dbReference type="InterPro" id="IPR050109">
    <property type="entry name" value="HTH-type_TetR-like_transc_reg"/>
</dbReference>
<comment type="caution">
    <text evidence="6">The sequence shown here is derived from an EMBL/GenBank/DDBJ whole genome shotgun (WGS) entry which is preliminary data.</text>
</comment>
<protein>
    <submittedName>
        <fullName evidence="6">TetR family transcriptional regulator</fullName>
    </submittedName>
</protein>
<keyword evidence="7" id="KW-1185">Reference proteome</keyword>
<dbReference type="InterPro" id="IPR041347">
    <property type="entry name" value="MftR_C"/>
</dbReference>
<keyword evidence="1" id="KW-0805">Transcription regulation</keyword>
<dbReference type="SUPFAM" id="SSF46689">
    <property type="entry name" value="Homeodomain-like"/>
    <property type="match status" value="1"/>
</dbReference>
<accession>A0ABQ5QQ44</accession>
<evidence type="ECO:0000313" key="6">
    <source>
        <dbReference type="EMBL" id="GLH96588.1"/>
    </source>
</evidence>
<dbReference type="InterPro" id="IPR009057">
    <property type="entry name" value="Homeodomain-like_sf"/>
</dbReference>
<evidence type="ECO:0000256" key="1">
    <source>
        <dbReference type="ARBA" id="ARBA00023015"/>
    </source>
</evidence>
<dbReference type="Gene3D" id="1.10.357.10">
    <property type="entry name" value="Tetracycline Repressor, domain 2"/>
    <property type="match status" value="1"/>
</dbReference>
<dbReference type="Pfam" id="PF00440">
    <property type="entry name" value="TetR_N"/>
    <property type="match status" value="1"/>
</dbReference>
<dbReference type="Pfam" id="PF17754">
    <property type="entry name" value="TetR_C_14"/>
    <property type="match status" value="1"/>
</dbReference>
<name>A0ABQ5QQ44_9ACTN</name>
<gene>
    <name evidence="6" type="ORF">Pa4123_18620</name>
</gene>
<dbReference type="PANTHER" id="PTHR30055">
    <property type="entry name" value="HTH-TYPE TRANSCRIPTIONAL REGULATOR RUTR"/>
    <property type="match status" value="1"/>
</dbReference>
<organism evidence="6 7">
    <name type="scientific">Phytohabitans aurantiacus</name>
    <dbReference type="NCBI Taxonomy" id="3016789"/>
    <lineage>
        <taxon>Bacteria</taxon>
        <taxon>Bacillati</taxon>
        <taxon>Actinomycetota</taxon>
        <taxon>Actinomycetes</taxon>
        <taxon>Micromonosporales</taxon>
        <taxon>Micromonosporaceae</taxon>
    </lineage>
</organism>
<dbReference type="Proteomes" id="UP001144280">
    <property type="component" value="Unassembled WGS sequence"/>
</dbReference>
<keyword evidence="2 4" id="KW-0238">DNA-binding</keyword>
<dbReference type="RefSeq" id="WP_281893834.1">
    <property type="nucleotide sequence ID" value="NZ_BSDI01000007.1"/>
</dbReference>
<proteinExistence type="predicted"/>
<evidence type="ECO:0000256" key="3">
    <source>
        <dbReference type="ARBA" id="ARBA00023163"/>
    </source>
</evidence>
<dbReference type="Gene3D" id="1.10.10.60">
    <property type="entry name" value="Homeodomain-like"/>
    <property type="match status" value="1"/>
</dbReference>
<keyword evidence="3" id="KW-0804">Transcription</keyword>
<dbReference type="InterPro" id="IPR001647">
    <property type="entry name" value="HTH_TetR"/>
</dbReference>
<dbReference type="EMBL" id="BSDI01000007">
    <property type="protein sequence ID" value="GLH96588.1"/>
    <property type="molecule type" value="Genomic_DNA"/>
</dbReference>
<evidence type="ECO:0000256" key="4">
    <source>
        <dbReference type="PROSITE-ProRule" id="PRU00335"/>
    </source>
</evidence>
<dbReference type="PRINTS" id="PR00455">
    <property type="entry name" value="HTHTETR"/>
</dbReference>
<dbReference type="PANTHER" id="PTHR30055:SF238">
    <property type="entry name" value="MYCOFACTOCIN BIOSYNTHESIS TRANSCRIPTIONAL REGULATOR MFTR-RELATED"/>
    <property type="match status" value="1"/>
</dbReference>
<evidence type="ECO:0000259" key="5">
    <source>
        <dbReference type="PROSITE" id="PS50977"/>
    </source>
</evidence>
<sequence length="203" mass="22609">MVDIMVHGNPIPVRERTRRAMRAELTLLAQDLFAAKGYDQTTIEDLVAAAGMSKRTFFRYFTSKEDLVLGKYELLADRLTEAITARPREEPVWESLRRAFDVIVEFFDDERQLARTLAMEKVICANPALSAGELERMARAQEQLADLLRDRMGRPSPADPTPAAIAGAALSCLIAAKKTWIATSQSRPFGELLDEAMAALRPA</sequence>